<dbReference type="OrthoDB" id="1285872at2759"/>
<comment type="caution">
    <text evidence="2">The sequence shown here is derived from an EMBL/GenBank/DDBJ whole genome shotgun (WGS) entry which is preliminary data.</text>
</comment>
<dbReference type="PANTHER" id="PTHR47481">
    <property type="match status" value="1"/>
</dbReference>
<organism evidence="2 3">
    <name type="scientific">Solanum commersonii</name>
    <name type="common">Commerson's wild potato</name>
    <name type="synonym">Commerson's nightshade</name>
    <dbReference type="NCBI Taxonomy" id="4109"/>
    <lineage>
        <taxon>Eukaryota</taxon>
        <taxon>Viridiplantae</taxon>
        <taxon>Streptophyta</taxon>
        <taxon>Embryophyta</taxon>
        <taxon>Tracheophyta</taxon>
        <taxon>Spermatophyta</taxon>
        <taxon>Magnoliopsida</taxon>
        <taxon>eudicotyledons</taxon>
        <taxon>Gunneridae</taxon>
        <taxon>Pentapetalae</taxon>
        <taxon>asterids</taxon>
        <taxon>lamiids</taxon>
        <taxon>Solanales</taxon>
        <taxon>Solanaceae</taxon>
        <taxon>Solanoideae</taxon>
        <taxon>Solaneae</taxon>
        <taxon>Solanum</taxon>
    </lineage>
</organism>
<dbReference type="Proteomes" id="UP000824120">
    <property type="component" value="Chromosome 8"/>
</dbReference>
<evidence type="ECO:0000256" key="1">
    <source>
        <dbReference type="SAM" id="MobiDB-lite"/>
    </source>
</evidence>
<dbReference type="AlphaFoldDB" id="A0A9J5XKS1"/>
<feature type="compositionally biased region" description="Polar residues" evidence="1">
    <location>
        <begin position="362"/>
        <end position="374"/>
    </location>
</feature>
<keyword evidence="3" id="KW-1185">Reference proteome</keyword>
<protein>
    <submittedName>
        <fullName evidence="2">Uncharacterized protein</fullName>
    </submittedName>
</protein>
<feature type="compositionally biased region" description="Low complexity" evidence="1">
    <location>
        <begin position="254"/>
        <end position="265"/>
    </location>
</feature>
<evidence type="ECO:0000313" key="2">
    <source>
        <dbReference type="EMBL" id="KAG5588873.1"/>
    </source>
</evidence>
<feature type="compositionally biased region" description="Polar residues" evidence="1">
    <location>
        <begin position="319"/>
        <end position="341"/>
    </location>
</feature>
<gene>
    <name evidence="2" type="ORF">H5410_039387</name>
</gene>
<dbReference type="Pfam" id="PF14223">
    <property type="entry name" value="Retrotran_gag_2"/>
    <property type="match status" value="1"/>
</dbReference>
<sequence length="374" mass="41517">MQKRNPYEWSVIKKMSRTRLLRVVVTFTLWMVSSSSQRTWVTSMEFMHNNVIREQTLVNKTLSRYQSLLGETNVNTSALATPAVSTNAMGNYFPTLNVAHQLPVKLISTNFLLWKTQFLPMICGCGLNHYIDDLDGDQPNPAYKAQLHNLRRDNATIECYVQGAKSIVDKLAALQHPITNDDLVEFVLAGLGPAYRPFTRSLESRHDDVTFDALYGMLLNEERQLKREDASILIAPTTQYIQSSIPTQSGRGRGSTSRGRGCFSGHGSSPQSQSRHYVPTTHSGTYSRNPPPFSDFSGIFCHNCEGNGHIAHAPLQSHAKPTTTPSLSLEIPSNTLPNKGGNQMVDFEQSGPLSDVHHPNKLSCSSSKSHPMTT</sequence>
<feature type="region of interest" description="Disordered" evidence="1">
    <location>
        <begin position="243"/>
        <end position="289"/>
    </location>
</feature>
<proteinExistence type="predicted"/>
<evidence type="ECO:0000313" key="3">
    <source>
        <dbReference type="Proteomes" id="UP000824120"/>
    </source>
</evidence>
<feature type="compositionally biased region" description="Polar residues" evidence="1">
    <location>
        <begin position="266"/>
        <end position="288"/>
    </location>
</feature>
<reference evidence="2 3" key="1">
    <citation type="submission" date="2020-09" db="EMBL/GenBank/DDBJ databases">
        <title>De no assembly of potato wild relative species, Solanum commersonii.</title>
        <authorList>
            <person name="Cho K."/>
        </authorList>
    </citation>
    <scope>NUCLEOTIDE SEQUENCE [LARGE SCALE GENOMIC DNA]</scope>
    <source>
        <strain evidence="2">LZ3.2</strain>
        <tissue evidence="2">Leaf</tissue>
    </source>
</reference>
<accession>A0A9J5XKS1</accession>
<name>A0A9J5XKS1_SOLCO</name>
<dbReference type="EMBL" id="JACXVP010000008">
    <property type="protein sequence ID" value="KAG5588873.1"/>
    <property type="molecule type" value="Genomic_DNA"/>
</dbReference>
<feature type="region of interest" description="Disordered" evidence="1">
    <location>
        <begin position="317"/>
        <end position="374"/>
    </location>
</feature>
<dbReference type="PANTHER" id="PTHR47481:SF5">
    <property type="entry name" value="RIBONUCLEASE H-LIKE DOMAIN, GAG-PRE-INTEGRASE DOMAIN, GAG-POLYPEPTIDE OF LTR COPIA-TYPE-RELATED"/>
    <property type="match status" value="1"/>
</dbReference>